<evidence type="ECO:0000259" key="1">
    <source>
        <dbReference type="Pfam" id="PF11791"/>
    </source>
</evidence>
<gene>
    <name evidence="2" type="ORF">ADUPG1_002097</name>
</gene>
<reference evidence="2" key="1">
    <citation type="submission" date="2022-03" db="EMBL/GenBank/DDBJ databases">
        <title>Draft genome sequence of Aduncisulcus paluster, a free-living microaerophilic Fornicata.</title>
        <authorList>
            <person name="Yuyama I."/>
            <person name="Kume K."/>
            <person name="Tamura T."/>
            <person name="Inagaki Y."/>
            <person name="Hashimoto T."/>
        </authorList>
    </citation>
    <scope>NUCLEOTIDE SEQUENCE</scope>
    <source>
        <strain evidence="2">NY0171</strain>
    </source>
</reference>
<dbReference type="SUPFAM" id="SSF74778">
    <property type="entry name" value="Aconitase B, N-terminal domain"/>
    <property type="match status" value="1"/>
</dbReference>
<feature type="domain" description="Aconitase B HEAT-like" evidence="1">
    <location>
        <begin position="6"/>
        <end position="98"/>
    </location>
</feature>
<evidence type="ECO:0000313" key="3">
    <source>
        <dbReference type="Proteomes" id="UP001057375"/>
    </source>
</evidence>
<dbReference type="Pfam" id="PF11791">
    <property type="entry name" value="Aconitase_B_N"/>
    <property type="match status" value="1"/>
</dbReference>
<protein>
    <submittedName>
        <fullName evidence="2">Bifunctional aconitate hydratase 2/2-methylisocitrate dehydratase</fullName>
    </submittedName>
</protein>
<sequence>MNLVANYKAHTEERLQEGGLPPLALTAEQTAELVEVLKANTADADYAVDLFKNKVGPGVDDAAYVKAAFLNDIVQGNATCSVISKVEAIEILGTMMGGF</sequence>
<keyword evidence="3" id="KW-1185">Reference proteome</keyword>
<proteinExistence type="predicted"/>
<dbReference type="InterPro" id="IPR036288">
    <property type="entry name" value="Aconitase_B_HEAT-like_dom_sf"/>
</dbReference>
<dbReference type="EMBL" id="BQXS01002242">
    <property type="protein sequence ID" value="GKT31751.1"/>
    <property type="molecule type" value="Genomic_DNA"/>
</dbReference>
<name>A0ABQ5KGX2_9EUKA</name>
<feature type="non-terminal residue" evidence="2">
    <location>
        <position position="99"/>
    </location>
</feature>
<evidence type="ECO:0000313" key="2">
    <source>
        <dbReference type="EMBL" id="GKT31751.1"/>
    </source>
</evidence>
<comment type="caution">
    <text evidence="2">The sequence shown here is derived from an EMBL/GenBank/DDBJ whole genome shotgun (WGS) entry which is preliminary data.</text>
</comment>
<dbReference type="Gene3D" id="1.25.40.310">
    <property type="entry name" value="Aconitate B, HEAT-like domain"/>
    <property type="match status" value="1"/>
</dbReference>
<dbReference type="Proteomes" id="UP001057375">
    <property type="component" value="Unassembled WGS sequence"/>
</dbReference>
<dbReference type="InterPro" id="IPR015933">
    <property type="entry name" value="Aconitase_B_HEAT-like_dom"/>
</dbReference>
<accession>A0ABQ5KGX2</accession>
<organism evidence="2 3">
    <name type="scientific">Aduncisulcus paluster</name>
    <dbReference type="NCBI Taxonomy" id="2918883"/>
    <lineage>
        <taxon>Eukaryota</taxon>
        <taxon>Metamonada</taxon>
        <taxon>Carpediemonas-like organisms</taxon>
        <taxon>Aduncisulcus</taxon>
    </lineage>
</organism>